<evidence type="ECO:0000256" key="1">
    <source>
        <dbReference type="SAM" id="SignalP"/>
    </source>
</evidence>
<reference evidence="3" key="1">
    <citation type="submission" date="2011-08" db="EMBL/GenBank/DDBJ databases">
        <authorList>
            <person name="Rombauts S."/>
        </authorList>
    </citation>
    <scope>NUCLEOTIDE SEQUENCE</scope>
    <source>
        <strain evidence="3">London</strain>
    </source>
</reference>
<keyword evidence="3" id="KW-1185">Reference proteome</keyword>
<keyword evidence="1" id="KW-0732">Signal</keyword>
<dbReference type="HOGENOM" id="CLU_1005850_0_0_1"/>
<reference evidence="2" key="2">
    <citation type="submission" date="2015-06" db="UniProtKB">
        <authorList>
            <consortium name="EnsemblMetazoa"/>
        </authorList>
    </citation>
    <scope>IDENTIFICATION</scope>
</reference>
<feature type="signal peptide" evidence="1">
    <location>
        <begin position="1"/>
        <end position="23"/>
    </location>
</feature>
<protein>
    <submittedName>
        <fullName evidence="2">Uncharacterized protein</fullName>
    </submittedName>
</protein>
<organism evidence="2 3">
    <name type="scientific">Tetranychus urticae</name>
    <name type="common">Two-spotted spider mite</name>
    <dbReference type="NCBI Taxonomy" id="32264"/>
    <lineage>
        <taxon>Eukaryota</taxon>
        <taxon>Metazoa</taxon>
        <taxon>Ecdysozoa</taxon>
        <taxon>Arthropoda</taxon>
        <taxon>Chelicerata</taxon>
        <taxon>Arachnida</taxon>
        <taxon>Acari</taxon>
        <taxon>Acariformes</taxon>
        <taxon>Trombidiformes</taxon>
        <taxon>Prostigmata</taxon>
        <taxon>Eleutherengona</taxon>
        <taxon>Raphignathae</taxon>
        <taxon>Tetranychoidea</taxon>
        <taxon>Tetranychidae</taxon>
        <taxon>Tetranychus</taxon>
    </lineage>
</organism>
<accession>T1JV46</accession>
<proteinExistence type="predicted"/>
<dbReference type="AlphaFoldDB" id="T1JV46"/>
<dbReference type="EnsemblMetazoa" id="tetur02g03270.1">
    <property type="protein sequence ID" value="tetur02g03270.1"/>
    <property type="gene ID" value="tetur02g03270"/>
</dbReference>
<sequence length="277" mass="31574">MMSPFQLTLLLFCFTLYPSYSVGDPDSIISFNVYRNGTKTYGHFKVPSMQIKSDFFLHQRNETHMQFDIFSKEPHHFAISSNLAVTQEAGVMNFKGQIKDFARGLAPVVNFDTNISMVEGHKLESKIDFNIPNTINGTYLFNLSARPDQNACFPLKFAHNLTTYPPGLIDYNSGIKGTCGSNGDTNVDLDVSLKSNEWSWLNTNLKQFWFFNSNGGYESMNATNSAYDIDVVANWTNAPHVKKFKMASFRSKTNQYPSFRIKYLVDGEDKKMLYEKI</sequence>
<evidence type="ECO:0000313" key="3">
    <source>
        <dbReference type="Proteomes" id="UP000015104"/>
    </source>
</evidence>
<name>T1JV46_TETUR</name>
<dbReference type="Proteomes" id="UP000015104">
    <property type="component" value="Unassembled WGS sequence"/>
</dbReference>
<dbReference type="EMBL" id="CAEY01000791">
    <property type="status" value="NOT_ANNOTATED_CDS"/>
    <property type="molecule type" value="Genomic_DNA"/>
</dbReference>
<evidence type="ECO:0000313" key="2">
    <source>
        <dbReference type="EnsemblMetazoa" id="tetur02g03270.1"/>
    </source>
</evidence>
<feature type="chain" id="PRO_5004590736" evidence="1">
    <location>
        <begin position="24"/>
        <end position="277"/>
    </location>
</feature>